<dbReference type="PROSITE" id="PS00678">
    <property type="entry name" value="WD_REPEATS_1"/>
    <property type="match status" value="10"/>
</dbReference>
<dbReference type="GeneID" id="81373257"/>
<reference evidence="6" key="2">
    <citation type="journal article" date="2023" name="IMA Fungus">
        <title>Comparative genomic study of the Penicillium genus elucidates a diverse pangenome and 15 lateral gene transfer events.</title>
        <authorList>
            <person name="Petersen C."/>
            <person name="Sorensen T."/>
            <person name="Nielsen M.R."/>
            <person name="Sondergaard T.E."/>
            <person name="Sorensen J.L."/>
            <person name="Fitzpatrick D.A."/>
            <person name="Frisvad J.C."/>
            <person name="Nielsen K.L."/>
        </authorList>
    </citation>
    <scope>NUCLEOTIDE SEQUENCE</scope>
    <source>
        <strain evidence="6">IBT 29677</strain>
    </source>
</reference>
<dbReference type="InterPro" id="IPR036322">
    <property type="entry name" value="WD40_repeat_dom_sf"/>
</dbReference>
<protein>
    <recommendedName>
        <fullName evidence="5">NACHT domain-containing protein</fullName>
    </recommendedName>
</protein>
<reference evidence="6" key="1">
    <citation type="submission" date="2022-12" db="EMBL/GenBank/DDBJ databases">
        <authorList>
            <person name="Petersen C."/>
        </authorList>
    </citation>
    <scope>NUCLEOTIDE SEQUENCE</scope>
    <source>
        <strain evidence="6">IBT 29677</strain>
    </source>
</reference>
<dbReference type="Pfam" id="PF00400">
    <property type="entry name" value="WD40"/>
    <property type="match status" value="12"/>
</dbReference>
<feature type="repeat" description="WD" evidence="4">
    <location>
        <begin position="926"/>
        <end position="967"/>
    </location>
</feature>
<dbReference type="CDD" id="cd00200">
    <property type="entry name" value="WD40"/>
    <property type="match status" value="2"/>
</dbReference>
<feature type="repeat" description="WD" evidence="4">
    <location>
        <begin position="631"/>
        <end position="672"/>
    </location>
</feature>
<feature type="repeat" description="WD" evidence="4">
    <location>
        <begin position="1010"/>
        <end position="1051"/>
    </location>
</feature>
<feature type="repeat" description="ANK" evidence="3">
    <location>
        <begin position="1313"/>
        <end position="1345"/>
    </location>
</feature>
<dbReference type="SUPFAM" id="SSF48403">
    <property type="entry name" value="Ankyrin repeat"/>
    <property type="match status" value="1"/>
</dbReference>
<evidence type="ECO:0000256" key="1">
    <source>
        <dbReference type="ARBA" id="ARBA00022574"/>
    </source>
</evidence>
<comment type="caution">
    <text evidence="6">The sequence shown here is derived from an EMBL/GenBank/DDBJ whole genome shotgun (WGS) entry which is preliminary data.</text>
</comment>
<keyword evidence="1 4" id="KW-0853">WD repeat</keyword>
<evidence type="ECO:0000313" key="6">
    <source>
        <dbReference type="EMBL" id="KAJ5387099.1"/>
    </source>
</evidence>
<dbReference type="Pfam" id="PF13637">
    <property type="entry name" value="Ank_4"/>
    <property type="match status" value="1"/>
</dbReference>
<dbReference type="PRINTS" id="PR00320">
    <property type="entry name" value="GPROTEINBRPT"/>
</dbReference>
<feature type="repeat" description="ANK" evidence="3">
    <location>
        <begin position="1247"/>
        <end position="1279"/>
    </location>
</feature>
<dbReference type="InterPro" id="IPR002110">
    <property type="entry name" value="Ankyrin_rpt"/>
</dbReference>
<dbReference type="SUPFAM" id="SSF52540">
    <property type="entry name" value="P-loop containing nucleoside triphosphate hydrolases"/>
    <property type="match status" value="1"/>
</dbReference>
<feature type="repeat" description="WD" evidence="4">
    <location>
        <begin position="757"/>
        <end position="798"/>
    </location>
</feature>
<keyword evidence="2" id="KW-0677">Repeat</keyword>
<name>A0A9W9VPY7_9EURO</name>
<dbReference type="PROSITE" id="PS50082">
    <property type="entry name" value="WD_REPEATS_2"/>
    <property type="match status" value="12"/>
</dbReference>
<feature type="repeat" description="WD" evidence="4">
    <location>
        <begin position="589"/>
        <end position="630"/>
    </location>
</feature>
<evidence type="ECO:0000313" key="7">
    <source>
        <dbReference type="Proteomes" id="UP001147747"/>
    </source>
</evidence>
<dbReference type="PROSITE" id="PS50837">
    <property type="entry name" value="NACHT"/>
    <property type="match status" value="1"/>
</dbReference>
<evidence type="ECO:0000259" key="5">
    <source>
        <dbReference type="PROSITE" id="PS50837"/>
    </source>
</evidence>
<dbReference type="EMBL" id="JAPZBU010000009">
    <property type="protein sequence ID" value="KAJ5387099.1"/>
    <property type="molecule type" value="Genomic_DNA"/>
</dbReference>
<feature type="repeat" description="ANK" evidence="3">
    <location>
        <begin position="1214"/>
        <end position="1246"/>
    </location>
</feature>
<evidence type="ECO:0000256" key="2">
    <source>
        <dbReference type="ARBA" id="ARBA00022737"/>
    </source>
</evidence>
<dbReference type="InterPro" id="IPR020472">
    <property type="entry name" value="WD40_PAC1"/>
</dbReference>
<dbReference type="Pfam" id="PF12796">
    <property type="entry name" value="Ank_2"/>
    <property type="match status" value="1"/>
</dbReference>
<dbReference type="PANTHER" id="PTHR19848">
    <property type="entry name" value="WD40 REPEAT PROTEIN"/>
    <property type="match status" value="1"/>
</dbReference>
<dbReference type="Gene3D" id="2.130.10.10">
    <property type="entry name" value="YVTN repeat-like/Quinoprotein amine dehydrogenase"/>
    <property type="match status" value="6"/>
</dbReference>
<dbReference type="Gene3D" id="3.40.50.300">
    <property type="entry name" value="P-loop containing nucleotide triphosphate hydrolases"/>
    <property type="match status" value="1"/>
</dbReference>
<dbReference type="SUPFAM" id="SSF50978">
    <property type="entry name" value="WD40 repeat-like"/>
    <property type="match status" value="3"/>
</dbReference>
<feature type="repeat" description="WD" evidence="4">
    <location>
        <begin position="841"/>
        <end position="882"/>
    </location>
</feature>
<dbReference type="InterPro" id="IPR001680">
    <property type="entry name" value="WD40_rpt"/>
</dbReference>
<dbReference type="PROSITE" id="PS50297">
    <property type="entry name" value="ANK_REP_REGION"/>
    <property type="match status" value="3"/>
</dbReference>
<feature type="repeat" description="ANK" evidence="3">
    <location>
        <begin position="1280"/>
        <end position="1312"/>
    </location>
</feature>
<dbReference type="Proteomes" id="UP001147747">
    <property type="component" value="Unassembled WGS sequence"/>
</dbReference>
<dbReference type="PROSITE" id="PS50294">
    <property type="entry name" value="WD_REPEATS_REGION"/>
    <property type="match status" value="12"/>
</dbReference>
<dbReference type="PROSITE" id="PS50088">
    <property type="entry name" value="ANK_REPEAT"/>
    <property type="match status" value="4"/>
</dbReference>
<feature type="repeat" description="WD" evidence="4">
    <location>
        <begin position="673"/>
        <end position="714"/>
    </location>
</feature>
<dbReference type="InterPro" id="IPR007111">
    <property type="entry name" value="NACHT_NTPase"/>
</dbReference>
<keyword evidence="3" id="KW-0040">ANK repeat</keyword>
<dbReference type="SMART" id="SM00320">
    <property type="entry name" value="WD40"/>
    <property type="match status" value="12"/>
</dbReference>
<feature type="repeat" description="WD" evidence="4">
    <location>
        <begin position="884"/>
        <end position="925"/>
    </location>
</feature>
<evidence type="ECO:0000256" key="3">
    <source>
        <dbReference type="PROSITE-ProRule" id="PRU00023"/>
    </source>
</evidence>
<dbReference type="InterPro" id="IPR019775">
    <property type="entry name" value="WD40_repeat_CS"/>
</dbReference>
<dbReference type="SMART" id="SM00248">
    <property type="entry name" value="ANK"/>
    <property type="match status" value="5"/>
</dbReference>
<proteinExistence type="predicted"/>
<dbReference type="InterPro" id="IPR027417">
    <property type="entry name" value="P-loop_NTPase"/>
</dbReference>
<feature type="domain" description="NACHT" evidence="5">
    <location>
        <begin position="48"/>
        <end position="197"/>
    </location>
</feature>
<accession>A0A9W9VPY7</accession>
<dbReference type="Pfam" id="PF24883">
    <property type="entry name" value="NPHP3_N"/>
    <property type="match status" value="1"/>
</dbReference>
<dbReference type="Gene3D" id="1.25.40.20">
    <property type="entry name" value="Ankyrin repeat-containing domain"/>
    <property type="match status" value="1"/>
</dbReference>
<sequence>MDYDKLSIAHGAELGSYMDRHEDECLSGTRTELLEEIAQWAESPQGKLIFWLNGMAGTGKSTISRTVAKSLKNDKLLGASFFFKRGEGDRGNAMKFFPTITEQLVRRLPEMMLSIQKVIHEDPRISENSPMDQFDKLLLRPLLELRLSGHAIPPIVIVIDALDECEGDKDIRLIVQLLSQLHRPTAVRIRLFLTSRPELPIRLGFSEIANNVYQDLALHEIPERVTEHDIDLFLRDRFAKIGHDRKVSRNWPSDGIIQALVKMAVPLFISAATVCLQIEKSRLEPVMHLEKLLEDQSRYVTRMDKTYLPILMRFVDDQNHHDWEQEQLLREFQDIVGIIIILAVPLSINTLSQFIGTGKDIINNLLDSFQSVLSVPDDHDRPVRTLHLSFRDFLLNTTSIFRVEKSKKHSEICAYCLKTMQRHLKNNICNLDNPGTSRAEIDPQSIRQCLPEELQYSCRFWAYHLTQGKESLNRMGEVFSFLQKHFLHWLEAMILLGLMSDVVETLNVLQTVISGDSHPAICDFLRDARRFVLKNRQITDEVPLQLYYSGLLFTPLTAIIRREFKKDFPTFIEQLTQIEKRWSPELQALEGHSSAVISVNFSPDSQLLASGSDDKTIRLWNMATGTLQQTLQGHSDGVTTVAFSPDCQVLASGSFDSTIRLWDTLTGTLQQTLRAHSDLISSVTFSPNGRLLASASFDTTVRLWDTITGALEYTINAHSYWVRWAAFSPDSRLLASGSEDLTICLWNIVTGTLQDTLKGHSRPVRSVAFSPDGQLLASGSEDKTICLWDIATGTLRNTLKCYSSLVRSVVFSPSGQILASGFDDKTVRLWNTTTGIPEYTFKGHSGPVTSVAFSPDGQLLASGSDDKTIRLWDMATGNSQQSTEDHYSHSVNSVAFSPDSQLLASGSFDMKVRLWDTATGCLLLSLKGHSHKVSSVAFSPDGQLLASGSFDRTVRLWDTKTGVLRHTLKIHSVWVLSVAFSPDGWLLASGSEDRTICLWDIVTGTLQDTLKGHSRPVRSVAFSPNGRLLASGSVDATVRLWDTATGTLKNTLRGHSDSVTSVAFSPDGQLLASGSDDKTVRFWDTATGTLQRASNVEDGFTSLEFSEDGSYLKTNLGPLDIQFMCGGHPSNTPHMNLSIFIKQRQWITLNGKRLLWLPNEARPTCSAVDGGMLALGHVSGRISFIRVHLASSKHEKIVRTQLNEGDNVNVQGGAHENALHAASLKGSEKVVQVLLDRGANVDTQGGQYGSALQAASFRGHEKVVQMLLDRGANVDTQGGQYGSALQAASFRGHEKVVQMLLDRGANVDTQGGQYSSALQAASFRGHEKVVQMLRDRGANVDTQVGQYGNTLQVAFSGGHNESERTLLWRDTYEAMAEQRDRQTYQPGKPRDIFEAFSILQRCGRQRLPKHIISLILDFARYWLLSKVTRKDLISIVARDCKDKPPYLTSEPIQSFNTHVREIKVIIWSHDQGFSSYPEDHGTFKNSWTWFELEIERPPKSLRFEDPVATNMHACKEFQCHMKVFSGEGSDEANGLIKTLQTGDRVSIIPMARFPGWRNYVREASIEVYSTCLR</sequence>
<feature type="repeat" description="WD" evidence="4">
    <location>
        <begin position="1052"/>
        <end position="1093"/>
    </location>
</feature>
<dbReference type="PANTHER" id="PTHR19848:SF8">
    <property type="entry name" value="F-BOX AND WD REPEAT DOMAIN CONTAINING 7"/>
    <property type="match status" value="1"/>
</dbReference>
<dbReference type="OrthoDB" id="1577640at2759"/>
<feature type="repeat" description="WD" evidence="4">
    <location>
        <begin position="968"/>
        <end position="1009"/>
    </location>
</feature>
<dbReference type="RefSeq" id="XP_056484897.1">
    <property type="nucleotide sequence ID" value="XM_056634277.1"/>
</dbReference>
<gene>
    <name evidence="6" type="ORF">N7509_009640</name>
</gene>
<dbReference type="InterPro" id="IPR015943">
    <property type="entry name" value="WD40/YVTN_repeat-like_dom_sf"/>
</dbReference>
<keyword evidence="7" id="KW-1185">Reference proteome</keyword>
<feature type="repeat" description="WD" evidence="4">
    <location>
        <begin position="715"/>
        <end position="756"/>
    </location>
</feature>
<dbReference type="InterPro" id="IPR056884">
    <property type="entry name" value="NPHP3-like_N"/>
</dbReference>
<organism evidence="6 7">
    <name type="scientific">Penicillium cosmopolitanum</name>
    <dbReference type="NCBI Taxonomy" id="1131564"/>
    <lineage>
        <taxon>Eukaryota</taxon>
        <taxon>Fungi</taxon>
        <taxon>Dikarya</taxon>
        <taxon>Ascomycota</taxon>
        <taxon>Pezizomycotina</taxon>
        <taxon>Eurotiomycetes</taxon>
        <taxon>Eurotiomycetidae</taxon>
        <taxon>Eurotiales</taxon>
        <taxon>Aspergillaceae</taxon>
        <taxon>Penicillium</taxon>
    </lineage>
</organism>
<evidence type="ECO:0000256" key="4">
    <source>
        <dbReference type="PROSITE-ProRule" id="PRU00221"/>
    </source>
</evidence>
<dbReference type="InterPro" id="IPR036770">
    <property type="entry name" value="Ankyrin_rpt-contain_sf"/>
</dbReference>
<feature type="repeat" description="WD" evidence="4">
    <location>
        <begin position="799"/>
        <end position="840"/>
    </location>
</feature>